<evidence type="ECO:0000313" key="4">
    <source>
        <dbReference type="Proteomes" id="UP000264693"/>
    </source>
</evidence>
<dbReference type="KEGG" id="amar:AMRN_0761"/>
<dbReference type="RefSeq" id="WP_099312694.1">
    <property type="nucleotide sequence ID" value="NZ_CP032101.1"/>
</dbReference>
<evidence type="ECO:0000313" key="3">
    <source>
        <dbReference type="Proteomes" id="UP000224740"/>
    </source>
</evidence>
<dbReference type="Proteomes" id="UP000264693">
    <property type="component" value="Chromosome"/>
</dbReference>
<gene>
    <name evidence="1" type="ORF">AMRN_0761</name>
    <name evidence="2" type="ORF">CPH92_13735</name>
</gene>
<dbReference type="EMBL" id="NXAO01000087">
    <property type="protein sequence ID" value="PHO14093.1"/>
    <property type="molecule type" value="Genomic_DNA"/>
</dbReference>
<accession>A0A347TIT7</accession>
<keyword evidence="3" id="KW-1185">Reference proteome</keyword>
<evidence type="ECO:0000313" key="1">
    <source>
        <dbReference type="EMBL" id="AXX86515.1"/>
    </source>
</evidence>
<name>A0A347TIT7_9BACT</name>
<reference evidence="3" key="1">
    <citation type="submission" date="2017-09" db="EMBL/GenBank/DDBJ databases">
        <title>Arcobacter canalis sp. nov., a new species isolated from a water canal contaminated with urban sewage.</title>
        <authorList>
            <person name="Perez-Cataluna A."/>
            <person name="Salas-Masso N."/>
            <person name="Figueras M.J."/>
        </authorList>
    </citation>
    <scope>NUCLEOTIDE SEQUENCE [LARGE SCALE GENOMIC DNA]</scope>
    <source>
        <strain evidence="3">CECT 7727</strain>
    </source>
</reference>
<evidence type="ECO:0000313" key="2">
    <source>
        <dbReference type="EMBL" id="PHO14093.1"/>
    </source>
</evidence>
<organism evidence="1 4">
    <name type="scientific">Malaciobacter marinus</name>
    <dbReference type="NCBI Taxonomy" id="505249"/>
    <lineage>
        <taxon>Bacteria</taxon>
        <taxon>Pseudomonadati</taxon>
        <taxon>Campylobacterota</taxon>
        <taxon>Epsilonproteobacteria</taxon>
        <taxon>Campylobacterales</taxon>
        <taxon>Arcobacteraceae</taxon>
        <taxon>Malaciobacter</taxon>
    </lineage>
</organism>
<reference evidence="2" key="2">
    <citation type="submission" date="2017-09" db="EMBL/GenBank/DDBJ databases">
        <authorList>
            <person name="Perez-Cataluna A."/>
            <person name="Figueras M.J."/>
            <person name="Salas-Masso N."/>
        </authorList>
    </citation>
    <scope>NUCLEOTIDE SEQUENCE</scope>
    <source>
        <strain evidence="2">CECT 7727</strain>
    </source>
</reference>
<dbReference type="AlphaFoldDB" id="A0A347TIT7"/>
<sequence length="204" mass="24455">MKKYEYKIIATRQLTGYAGKDKYINVYRFPIFKEFYDLKKTHSYDTVKIEIVDYILGSFEVDLKQQHKQPEFWLKNLGKYIIRTNMQPGDIVTLTILIDGSNNYSFFIKSDRYFKYLLERHNTEINKYRLLIENPNKNTSESITNNTENFLYKFDVYKSDSELKFSNEVKDFTVWEYNGNGGKYLGIPFHIDKVEEFNELEEIL</sequence>
<reference evidence="1 4" key="3">
    <citation type="submission" date="2018-08" db="EMBL/GenBank/DDBJ databases">
        <title>Complete genome of the Arcobacter marinus type strain JCM 15502.</title>
        <authorList>
            <person name="Miller W.G."/>
            <person name="Yee E."/>
            <person name="Huynh S."/>
            <person name="Parker C.T."/>
        </authorList>
    </citation>
    <scope>NUCLEOTIDE SEQUENCE [LARGE SCALE GENOMIC DNA]</scope>
    <source>
        <strain evidence="1 4">JCM 15502</strain>
    </source>
</reference>
<protein>
    <submittedName>
        <fullName evidence="1">Uncharacterized protein</fullName>
    </submittedName>
</protein>
<proteinExistence type="predicted"/>
<dbReference type="Proteomes" id="UP000224740">
    <property type="component" value="Unassembled WGS sequence"/>
</dbReference>
<dbReference type="EMBL" id="CP032101">
    <property type="protein sequence ID" value="AXX86515.1"/>
    <property type="molecule type" value="Genomic_DNA"/>
</dbReference>